<gene>
    <name evidence="2" type="ORF">ACFO7U_10255</name>
</gene>
<evidence type="ECO:0000313" key="2">
    <source>
        <dbReference type="EMBL" id="MFC4755163.1"/>
    </source>
</evidence>
<dbReference type="InterPro" id="IPR043504">
    <property type="entry name" value="Peptidase_S1_PA_chymotrypsin"/>
</dbReference>
<keyword evidence="3" id="KW-1185">Reference proteome</keyword>
<comment type="caution">
    <text evidence="2">The sequence shown here is derived from an EMBL/GenBank/DDBJ whole genome shotgun (WGS) entry which is preliminary data.</text>
</comment>
<dbReference type="Proteomes" id="UP001595836">
    <property type="component" value="Unassembled WGS sequence"/>
</dbReference>
<dbReference type="RefSeq" id="WP_344989258.1">
    <property type="nucleotide sequence ID" value="NZ_BAABCD010000008.1"/>
</dbReference>
<organism evidence="2 3">
    <name type="scientific">Dietzia aurantiaca</name>
    <dbReference type="NCBI Taxonomy" id="983873"/>
    <lineage>
        <taxon>Bacteria</taxon>
        <taxon>Bacillati</taxon>
        <taxon>Actinomycetota</taxon>
        <taxon>Actinomycetes</taxon>
        <taxon>Mycobacteriales</taxon>
        <taxon>Dietziaceae</taxon>
        <taxon>Dietzia</taxon>
    </lineage>
</organism>
<dbReference type="EMBL" id="JBHSHP010000023">
    <property type="protein sequence ID" value="MFC4755163.1"/>
    <property type="molecule type" value="Genomic_DNA"/>
</dbReference>
<dbReference type="InterPro" id="IPR009003">
    <property type="entry name" value="Peptidase_S1_PA"/>
</dbReference>
<reference evidence="3" key="1">
    <citation type="journal article" date="2019" name="Int. J. Syst. Evol. Microbiol.">
        <title>The Global Catalogue of Microorganisms (GCM) 10K type strain sequencing project: providing services to taxonomists for standard genome sequencing and annotation.</title>
        <authorList>
            <consortium name="The Broad Institute Genomics Platform"/>
            <consortium name="The Broad Institute Genome Sequencing Center for Infectious Disease"/>
            <person name="Wu L."/>
            <person name="Ma J."/>
        </authorList>
    </citation>
    <scope>NUCLEOTIDE SEQUENCE [LARGE SCALE GENOMIC DNA]</scope>
    <source>
        <strain evidence="3">JCM 11882</strain>
    </source>
</reference>
<dbReference type="SUPFAM" id="SSF50494">
    <property type="entry name" value="Trypsin-like serine proteases"/>
    <property type="match status" value="1"/>
</dbReference>
<evidence type="ECO:0000313" key="3">
    <source>
        <dbReference type="Proteomes" id="UP001595836"/>
    </source>
</evidence>
<evidence type="ECO:0000256" key="1">
    <source>
        <dbReference type="SAM" id="SignalP"/>
    </source>
</evidence>
<feature type="signal peptide" evidence="1">
    <location>
        <begin position="1"/>
        <end position="29"/>
    </location>
</feature>
<keyword evidence="1" id="KW-0732">Signal</keyword>
<protein>
    <submittedName>
        <fullName evidence="2">Peptidase S1</fullName>
    </submittedName>
</protein>
<proteinExistence type="predicted"/>
<feature type="chain" id="PRO_5046949956" evidence="1">
    <location>
        <begin position="30"/>
        <end position="236"/>
    </location>
</feature>
<sequence>MRFTRLARFAAATVMAGATALVAPAAAQAAVPVGGGTPVLVGGTAGCTITAAGFDSTGAPVAFTAAHCSDRIDSPVILKDNEGAGVIGTIVTRNEILDYSVIRLNPGTAFPVRQQGVTGRGPAPQFGDIVCKDGLSTGHTCGITWQREGVRFWSQACAGYGDSGGPITRDGRLVGLVSGGHMPPAAGAVGSVGPILPSCVHPAQSPFFLPALGYSFDAIVDDATARGWPGQGFQMA</sequence>
<accession>A0ABV9PTL1</accession>
<dbReference type="Gene3D" id="2.40.10.10">
    <property type="entry name" value="Trypsin-like serine proteases"/>
    <property type="match status" value="2"/>
</dbReference>
<name>A0ABV9PTL1_9ACTN</name>